<dbReference type="PROSITE" id="PS00028">
    <property type="entry name" value="ZINC_FINGER_C2H2_1"/>
    <property type="match status" value="1"/>
</dbReference>
<dbReference type="AlphaFoldDB" id="A0A137NRU7"/>
<keyword evidence="5" id="KW-0677">Repeat</keyword>
<keyword evidence="9" id="KW-0238">DNA-binding</keyword>
<feature type="region of interest" description="Disordered" evidence="13">
    <location>
        <begin position="1"/>
        <end position="82"/>
    </location>
</feature>
<feature type="compositionally biased region" description="Polar residues" evidence="13">
    <location>
        <begin position="1"/>
        <end position="15"/>
    </location>
</feature>
<evidence type="ECO:0000256" key="6">
    <source>
        <dbReference type="ARBA" id="ARBA00022771"/>
    </source>
</evidence>
<evidence type="ECO:0000313" key="15">
    <source>
        <dbReference type="EMBL" id="KXN65467.1"/>
    </source>
</evidence>
<name>A0A137NRU7_CONC2</name>
<keyword evidence="8" id="KW-0805">Transcription regulation</keyword>
<dbReference type="Gene3D" id="3.30.160.60">
    <property type="entry name" value="Classic Zinc Finger"/>
    <property type="match status" value="2"/>
</dbReference>
<comment type="similarity">
    <text evidence="3">Belongs to the krueppel C2H2-type zinc-finger protein family.</text>
</comment>
<evidence type="ECO:0000256" key="7">
    <source>
        <dbReference type="ARBA" id="ARBA00022833"/>
    </source>
</evidence>
<evidence type="ECO:0000256" key="3">
    <source>
        <dbReference type="ARBA" id="ARBA00006991"/>
    </source>
</evidence>
<dbReference type="SUPFAM" id="SSF57667">
    <property type="entry name" value="beta-beta-alpha zinc fingers"/>
    <property type="match status" value="1"/>
</dbReference>
<dbReference type="PANTHER" id="PTHR24394:SF29">
    <property type="entry name" value="MYONEURIN"/>
    <property type="match status" value="1"/>
</dbReference>
<reference evidence="15 16" key="1">
    <citation type="journal article" date="2015" name="Genome Biol. Evol.">
        <title>Phylogenomic analyses indicate that early fungi evolved digesting cell walls of algal ancestors of land plants.</title>
        <authorList>
            <person name="Chang Y."/>
            <person name="Wang S."/>
            <person name="Sekimoto S."/>
            <person name="Aerts A.L."/>
            <person name="Choi C."/>
            <person name="Clum A."/>
            <person name="LaButti K.M."/>
            <person name="Lindquist E.A."/>
            <person name="Yee Ngan C."/>
            <person name="Ohm R.A."/>
            <person name="Salamov A.A."/>
            <person name="Grigoriev I.V."/>
            <person name="Spatafora J.W."/>
            <person name="Berbee M.L."/>
        </authorList>
    </citation>
    <scope>NUCLEOTIDE SEQUENCE [LARGE SCALE GENOMIC DNA]</scope>
    <source>
        <strain evidence="15 16">NRRL 28638</strain>
    </source>
</reference>
<feature type="domain" description="C2H2-type" evidence="14">
    <location>
        <begin position="190"/>
        <end position="222"/>
    </location>
</feature>
<keyword evidence="11" id="KW-0539">Nucleus</keyword>
<evidence type="ECO:0000256" key="9">
    <source>
        <dbReference type="ARBA" id="ARBA00023125"/>
    </source>
</evidence>
<dbReference type="FunFam" id="3.30.160.60:FF:000771">
    <property type="entry name" value="zinc finger protein 648"/>
    <property type="match status" value="1"/>
</dbReference>
<dbReference type="OrthoDB" id="8922241at2759"/>
<dbReference type="STRING" id="796925.A0A137NRU7"/>
<dbReference type="EMBL" id="KQ964874">
    <property type="protein sequence ID" value="KXN65467.1"/>
    <property type="molecule type" value="Genomic_DNA"/>
</dbReference>
<comment type="subcellular location">
    <subcellularLocation>
        <location evidence="2">Nucleus</location>
    </subcellularLocation>
</comment>
<dbReference type="GO" id="GO:0003677">
    <property type="term" value="F:DNA binding"/>
    <property type="evidence" value="ECO:0007669"/>
    <property type="project" value="UniProtKB-KW"/>
</dbReference>
<dbReference type="GO" id="GO:0008270">
    <property type="term" value="F:zinc ion binding"/>
    <property type="evidence" value="ECO:0007669"/>
    <property type="project" value="UniProtKB-KW"/>
</dbReference>
<keyword evidence="7" id="KW-0862">Zinc</keyword>
<protein>
    <recommendedName>
        <fullName evidence="14">C2H2-type domain-containing protein</fullName>
    </recommendedName>
</protein>
<evidence type="ECO:0000256" key="4">
    <source>
        <dbReference type="ARBA" id="ARBA00022723"/>
    </source>
</evidence>
<comment type="function">
    <text evidence="1">May be involved in transcriptional regulation.</text>
</comment>
<evidence type="ECO:0000256" key="12">
    <source>
        <dbReference type="PROSITE-ProRule" id="PRU00042"/>
    </source>
</evidence>
<keyword evidence="6 12" id="KW-0863">Zinc-finger</keyword>
<evidence type="ECO:0000256" key="10">
    <source>
        <dbReference type="ARBA" id="ARBA00023163"/>
    </source>
</evidence>
<sequence length="235" mass="26864">MDSFNTDSGKSQRQIIRNRSHAGRPYHITLPPIDQMHMQGPRSAHPRYPPPRHSFTYPPLSDTGVERSPSFPPLTTAEEQSSMRLPSLECLLSNPIPAFEILPPYKDSRTARHNPNPYSLSPTLKGDPAPYPKLEASLPPISLPQSRNTPTLISYSTNMKPFECDLCPQRFGRSHDLKRHYKIHLNEKPYQCEICDTKFTRLDALKRHQRTKKCMSRLNNQPRQDASPSPNTTQD</sequence>
<organism evidence="15 16">
    <name type="scientific">Conidiobolus coronatus (strain ATCC 28846 / CBS 209.66 / NRRL 28638)</name>
    <name type="common">Delacroixia coronata</name>
    <dbReference type="NCBI Taxonomy" id="796925"/>
    <lineage>
        <taxon>Eukaryota</taxon>
        <taxon>Fungi</taxon>
        <taxon>Fungi incertae sedis</taxon>
        <taxon>Zoopagomycota</taxon>
        <taxon>Entomophthoromycotina</taxon>
        <taxon>Entomophthoromycetes</taxon>
        <taxon>Entomophthorales</taxon>
        <taxon>Ancylistaceae</taxon>
        <taxon>Conidiobolus</taxon>
    </lineage>
</organism>
<keyword evidence="10" id="KW-0804">Transcription</keyword>
<dbReference type="GO" id="GO:0000981">
    <property type="term" value="F:DNA-binding transcription factor activity, RNA polymerase II-specific"/>
    <property type="evidence" value="ECO:0007669"/>
    <property type="project" value="TreeGrafter"/>
</dbReference>
<proteinExistence type="inferred from homology"/>
<dbReference type="InterPro" id="IPR013087">
    <property type="entry name" value="Znf_C2H2_type"/>
</dbReference>
<evidence type="ECO:0000259" key="14">
    <source>
        <dbReference type="PROSITE" id="PS50157"/>
    </source>
</evidence>
<dbReference type="Proteomes" id="UP000070444">
    <property type="component" value="Unassembled WGS sequence"/>
</dbReference>
<dbReference type="Pfam" id="PF00096">
    <property type="entry name" value="zf-C2H2"/>
    <property type="match status" value="2"/>
</dbReference>
<feature type="domain" description="C2H2-type" evidence="14">
    <location>
        <begin position="162"/>
        <end position="189"/>
    </location>
</feature>
<evidence type="ECO:0000256" key="8">
    <source>
        <dbReference type="ARBA" id="ARBA00023015"/>
    </source>
</evidence>
<evidence type="ECO:0000256" key="5">
    <source>
        <dbReference type="ARBA" id="ARBA00022737"/>
    </source>
</evidence>
<dbReference type="FunFam" id="3.30.160.60:FF:000322">
    <property type="entry name" value="GDNF-inducible zinc finger protein 1"/>
    <property type="match status" value="1"/>
</dbReference>
<accession>A0A137NRU7</accession>
<evidence type="ECO:0000313" key="16">
    <source>
        <dbReference type="Proteomes" id="UP000070444"/>
    </source>
</evidence>
<dbReference type="SMART" id="SM00355">
    <property type="entry name" value="ZnF_C2H2"/>
    <property type="match status" value="2"/>
</dbReference>
<dbReference type="GO" id="GO:0005634">
    <property type="term" value="C:nucleus"/>
    <property type="evidence" value="ECO:0007669"/>
    <property type="project" value="UniProtKB-SubCell"/>
</dbReference>
<keyword evidence="4" id="KW-0479">Metal-binding</keyword>
<dbReference type="InterPro" id="IPR036236">
    <property type="entry name" value="Znf_C2H2_sf"/>
</dbReference>
<evidence type="ECO:0000256" key="11">
    <source>
        <dbReference type="ARBA" id="ARBA00023242"/>
    </source>
</evidence>
<evidence type="ECO:0000256" key="2">
    <source>
        <dbReference type="ARBA" id="ARBA00004123"/>
    </source>
</evidence>
<feature type="region of interest" description="Disordered" evidence="13">
    <location>
        <begin position="213"/>
        <end position="235"/>
    </location>
</feature>
<dbReference type="PANTHER" id="PTHR24394">
    <property type="entry name" value="ZINC FINGER PROTEIN"/>
    <property type="match status" value="1"/>
</dbReference>
<keyword evidence="16" id="KW-1185">Reference proteome</keyword>
<dbReference type="PROSITE" id="PS50157">
    <property type="entry name" value="ZINC_FINGER_C2H2_2"/>
    <property type="match status" value="2"/>
</dbReference>
<feature type="compositionally biased region" description="Polar residues" evidence="13">
    <location>
        <begin position="217"/>
        <end position="235"/>
    </location>
</feature>
<dbReference type="OMA" id="MREISYE"/>
<gene>
    <name evidence="15" type="ORF">CONCODRAFT_80763</name>
</gene>
<evidence type="ECO:0000256" key="1">
    <source>
        <dbReference type="ARBA" id="ARBA00003767"/>
    </source>
</evidence>
<evidence type="ECO:0000256" key="13">
    <source>
        <dbReference type="SAM" id="MobiDB-lite"/>
    </source>
</evidence>